<dbReference type="CDD" id="cd06257">
    <property type="entry name" value="DnaJ"/>
    <property type="match status" value="1"/>
</dbReference>
<dbReference type="PRINTS" id="PR00625">
    <property type="entry name" value="JDOMAIN"/>
</dbReference>
<dbReference type="GO" id="GO:0005681">
    <property type="term" value="C:spliceosomal complex"/>
    <property type="evidence" value="ECO:0007669"/>
    <property type="project" value="TreeGrafter"/>
</dbReference>
<dbReference type="PANTHER" id="PTHR44313:SF1">
    <property type="entry name" value="DNAJ HOMOLOG SUBFAMILY C MEMBER 17"/>
    <property type="match status" value="1"/>
</dbReference>
<dbReference type="Pfam" id="PF00226">
    <property type="entry name" value="DnaJ"/>
    <property type="match status" value="1"/>
</dbReference>
<feature type="domain" description="J" evidence="4">
    <location>
        <begin position="2"/>
        <end position="80"/>
    </location>
</feature>
<dbReference type="SMART" id="SM00271">
    <property type="entry name" value="DnaJ"/>
    <property type="match status" value="1"/>
</dbReference>
<evidence type="ECO:0000256" key="2">
    <source>
        <dbReference type="ARBA" id="ARBA00022490"/>
    </source>
</evidence>
<organism evidence="5">
    <name type="scientific">viral metagenome</name>
    <dbReference type="NCBI Taxonomy" id="1070528"/>
    <lineage>
        <taxon>unclassified sequences</taxon>
        <taxon>metagenomes</taxon>
        <taxon>organismal metagenomes</taxon>
    </lineage>
</organism>
<evidence type="ECO:0000313" key="5">
    <source>
        <dbReference type="EMBL" id="QHT74416.1"/>
    </source>
</evidence>
<dbReference type="SUPFAM" id="SSF46565">
    <property type="entry name" value="Chaperone J-domain"/>
    <property type="match status" value="1"/>
</dbReference>
<protein>
    <recommendedName>
        <fullName evidence="4">J domain-containing protein</fullName>
    </recommendedName>
</protein>
<evidence type="ECO:0000259" key="4">
    <source>
        <dbReference type="PROSITE" id="PS50076"/>
    </source>
</evidence>
<dbReference type="Gene3D" id="1.10.287.110">
    <property type="entry name" value="DnaJ domain"/>
    <property type="match status" value="1"/>
</dbReference>
<dbReference type="PANTHER" id="PTHR44313">
    <property type="entry name" value="DNAJ HOMOLOG SUBFAMILY C MEMBER 17"/>
    <property type="match status" value="1"/>
</dbReference>
<dbReference type="AlphaFoldDB" id="A0A6C0H2F0"/>
<comment type="subcellular location">
    <subcellularLocation>
        <location evidence="1">Cytoplasm</location>
    </subcellularLocation>
</comment>
<dbReference type="InterPro" id="IPR052094">
    <property type="entry name" value="Pre-mRNA-splicing_ERAD"/>
</dbReference>
<reference evidence="5" key="1">
    <citation type="journal article" date="2020" name="Nature">
        <title>Giant virus diversity and host interactions through global metagenomics.</title>
        <authorList>
            <person name="Schulz F."/>
            <person name="Roux S."/>
            <person name="Paez-Espino D."/>
            <person name="Jungbluth S."/>
            <person name="Walsh D.A."/>
            <person name="Denef V.J."/>
            <person name="McMahon K.D."/>
            <person name="Konstantinidis K.T."/>
            <person name="Eloe-Fadrosh E.A."/>
            <person name="Kyrpides N.C."/>
            <person name="Woyke T."/>
        </authorList>
    </citation>
    <scope>NUCLEOTIDE SEQUENCE</scope>
    <source>
        <strain evidence="5">GVMAG-M-3300023179-59</strain>
    </source>
</reference>
<keyword evidence="3" id="KW-0143">Chaperone</keyword>
<keyword evidence="2" id="KW-0963">Cytoplasm</keyword>
<name>A0A6C0H2F0_9ZZZZ</name>
<evidence type="ECO:0000256" key="1">
    <source>
        <dbReference type="ARBA" id="ARBA00004496"/>
    </source>
</evidence>
<dbReference type="InterPro" id="IPR036869">
    <property type="entry name" value="J_dom_sf"/>
</dbReference>
<accession>A0A6C0H2F0</accession>
<dbReference type="GO" id="GO:0000390">
    <property type="term" value="P:spliceosomal complex disassembly"/>
    <property type="evidence" value="ECO:0007669"/>
    <property type="project" value="TreeGrafter"/>
</dbReference>
<dbReference type="InterPro" id="IPR001623">
    <property type="entry name" value="DnaJ_domain"/>
</dbReference>
<proteinExistence type="predicted"/>
<evidence type="ECO:0000256" key="3">
    <source>
        <dbReference type="ARBA" id="ARBA00023186"/>
    </source>
</evidence>
<dbReference type="EMBL" id="MN739849">
    <property type="protein sequence ID" value="QHT74416.1"/>
    <property type="molecule type" value="Genomic_DNA"/>
</dbReference>
<dbReference type="GO" id="GO:0005737">
    <property type="term" value="C:cytoplasm"/>
    <property type="evidence" value="ECO:0007669"/>
    <property type="project" value="UniProtKB-SubCell"/>
</dbReference>
<dbReference type="PROSITE" id="PS50076">
    <property type="entry name" value="DNAJ_2"/>
    <property type="match status" value="1"/>
</dbReference>
<sequence>MNYKRACEILEINEITTDELKKQYRRKALLYHPDKNPDPNACATFQEIRDAYEYLLKHECCSGNDSSDDDADTSDDDKTGYNFAVFSFIKNILTKDSRNNLFHTILQRVATSCETNALDTLQKLDKTILIKTRDVLKKYRAEMHFTESFIESIDALIIEKTKNDECILLNPTLADLFEHNLYKLRVGDFTYIVPLWHHELVYDNSGNDIYVKCYPMLPENVSIDDKNNVRVSVAYSVTELWGKETVEVHVGGKSFPINVGLLKLCEQQTVLFAQQGISKINTTNVYDVTIRGDVFIDVKLNL</sequence>